<dbReference type="EMBL" id="MT141569">
    <property type="protein sequence ID" value="QJA67325.1"/>
    <property type="molecule type" value="Genomic_DNA"/>
</dbReference>
<dbReference type="AlphaFoldDB" id="A0A6M3JDV7"/>
<name>A0A6M3JDV7_9ZZZZ</name>
<evidence type="ECO:0000313" key="1">
    <source>
        <dbReference type="EMBL" id="QJA67325.1"/>
    </source>
</evidence>
<gene>
    <name evidence="2" type="ORF">MM415A00148_0020</name>
    <name evidence="1" type="ORF">MM415B00245_0031</name>
</gene>
<protein>
    <submittedName>
        <fullName evidence="1">Uncharacterized protein</fullName>
    </submittedName>
</protein>
<organism evidence="1">
    <name type="scientific">viral metagenome</name>
    <dbReference type="NCBI Taxonomy" id="1070528"/>
    <lineage>
        <taxon>unclassified sequences</taxon>
        <taxon>metagenomes</taxon>
        <taxon>organismal metagenomes</taxon>
    </lineage>
</organism>
<dbReference type="EMBL" id="MT142535">
    <property type="protein sequence ID" value="QJA84802.1"/>
    <property type="molecule type" value="Genomic_DNA"/>
</dbReference>
<reference evidence="1" key="1">
    <citation type="submission" date="2020-03" db="EMBL/GenBank/DDBJ databases">
        <title>The deep terrestrial virosphere.</title>
        <authorList>
            <person name="Holmfeldt K."/>
            <person name="Nilsson E."/>
            <person name="Simone D."/>
            <person name="Lopez-Fernandez M."/>
            <person name="Wu X."/>
            <person name="de Brujin I."/>
            <person name="Lundin D."/>
            <person name="Andersson A."/>
            <person name="Bertilsson S."/>
            <person name="Dopson M."/>
        </authorList>
    </citation>
    <scope>NUCLEOTIDE SEQUENCE</scope>
    <source>
        <strain evidence="2">MM415A00148</strain>
        <strain evidence="1">MM415B00245</strain>
    </source>
</reference>
<sequence length="127" mass="14214">MRNDEIIEYIGKRLDELQMSADEAIVHLTRIARAPQAKALEFRGYDMAKVAREYADLVQKVKITKPAGEKGVDAVELVFYSRQEALKTILQAHEKIEKPSQVSVEVRLGFGGVLDRVYGDDPGEGKP</sequence>
<evidence type="ECO:0000313" key="2">
    <source>
        <dbReference type="EMBL" id="QJA84802.1"/>
    </source>
</evidence>
<proteinExistence type="predicted"/>
<accession>A0A6M3JDV7</accession>